<evidence type="ECO:0000256" key="5">
    <source>
        <dbReference type="ARBA" id="ARBA00022692"/>
    </source>
</evidence>
<gene>
    <name evidence="11" type="ORF">KL86DPRO_10187</name>
</gene>
<feature type="transmembrane region" description="Helical" evidence="9">
    <location>
        <begin position="47"/>
        <end position="64"/>
    </location>
</feature>
<evidence type="ECO:0000256" key="2">
    <source>
        <dbReference type="ARBA" id="ARBA00022448"/>
    </source>
</evidence>
<feature type="transmembrane region" description="Helical" evidence="9">
    <location>
        <begin position="15"/>
        <end position="35"/>
    </location>
</feature>
<dbReference type="PANTHER" id="PTHR35011">
    <property type="entry name" value="2,3-DIKETO-L-GULONATE TRAP TRANSPORTER SMALL PERMEASE PROTEIN YIAM"/>
    <property type="match status" value="1"/>
</dbReference>
<organism evidence="11">
    <name type="scientific">uncultured delta proteobacterium</name>
    <dbReference type="NCBI Taxonomy" id="34034"/>
    <lineage>
        <taxon>Bacteria</taxon>
        <taxon>Deltaproteobacteria</taxon>
        <taxon>environmental samples</taxon>
    </lineage>
</organism>
<evidence type="ECO:0000259" key="10">
    <source>
        <dbReference type="Pfam" id="PF04290"/>
    </source>
</evidence>
<dbReference type="AlphaFoldDB" id="A0A212IW44"/>
<keyword evidence="2" id="KW-0813">Transport</keyword>
<dbReference type="EMBL" id="FLUQ01000001">
    <property type="protein sequence ID" value="SBV91416.1"/>
    <property type="molecule type" value="Genomic_DNA"/>
</dbReference>
<dbReference type="GO" id="GO:0022857">
    <property type="term" value="F:transmembrane transporter activity"/>
    <property type="evidence" value="ECO:0007669"/>
    <property type="project" value="TreeGrafter"/>
</dbReference>
<feature type="domain" description="Tripartite ATP-independent periplasmic transporters DctQ component" evidence="10">
    <location>
        <begin position="23"/>
        <end position="148"/>
    </location>
</feature>
<dbReference type="GO" id="GO:0015740">
    <property type="term" value="P:C4-dicarboxylate transport"/>
    <property type="evidence" value="ECO:0007669"/>
    <property type="project" value="TreeGrafter"/>
</dbReference>
<comment type="subcellular location">
    <subcellularLocation>
        <location evidence="1">Cell inner membrane</location>
        <topology evidence="1">Multi-pass membrane protein</topology>
    </subcellularLocation>
</comment>
<keyword evidence="7 9" id="KW-0472">Membrane</keyword>
<name>A0A212IW44_9DELT</name>
<evidence type="ECO:0000256" key="7">
    <source>
        <dbReference type="ARBA" id="ARBA00023136"/>
    </source>
</evidence>
<evidence type="ECO:0000256" key="4">
    <source>
        <dbReference type="ARBA" id="ARBA00022519"/>
    </source>
</evidence>
<evidence type="ECO:0000256" key="3">
    <source>
        <dbReference type="ARBA" id="ARBA00022475"/>
    </source>
</evidence>
<reference evidence="11" key="1">
    <citation type="submission" date="2016-04" db="EMBL/GenBank/DDBJ databases">
        <authorList>
            <person name="Evans L.H."/>
            <person name="Alamgir A."/>
            <person name="Owens N."/>
            <person name="Weber N.D."/>
            <person name="Virtaneva K."/>
            <person name="Barbian K."/>
            <person name="Babar A."/>
            <person name="Rosenke K."/>
        </authorList>
    </citation>
    <scope>NUCLEOTIDE SEQUENCE</scope>
    <source>
        <strain evidence="11">86</strain>
    </source>
</reference>
<evidence type="ECO:0000256" key="1">
    <source>
        <dbReference type="ARBA" id="ARBA00004429"/>
    </source>
</evidence>
<dbReference type="InterPro" id="IPR007387">
    <property type="entry name" value="TRAP_DctQ"/>
</dbReference>
<comment type="similarity">
    <text evidence="8">Belongs to the TRAP transporter small permease family.</text>
</comment>
<dbReference type="GO" id="GO:0005886">
    <property type="term" value="C:plasma membrane"/>
    <property type="evidence" value="ECO:0007669"/>
    <property type="project" value="UniProtKB-SubCell"/>
</dbReference>
<evidence type="ECO:0000256" key="6">
    <source>
        <dbReference type="ARBA" id="ARBA00022989"/>
    </source>
</evidence>
<keyword evidence="5 9" id="KW-0812">Transmembrane</keyword>
<keyword evidence="3" id="KW-1003">Cell membrane</keyword>
<keyword evidence="6 9" id="KW-1133">Transmembrane helix</keyword>
<protein>
    <submittedName>
        <fullName evidence="11">Putative C4-dicarboxylate transport system permease small protein</fullName>
    </submittedName>
</protein>
<keyword evidence="4" id="KW-0997">Cell inner membrane</keyword>
<accession>A0A212IW44</accession>
<dbReference type="Pfam" id="PF04290">
    <property type="entry name" value="DctQ"/>
    <property type="match status" value="1"/>
</dbReference>
<dbReference type="PANTHER" id="PTHR35011:SF2">
    <property type="entry name" value="2,3-DIKETO-L-GULONATE TRAP TRANSPORTER SMALL PERMEASE PROTEIN YIAM"/>
    <property type="match status" value="1"/>
</dbReference>
<evidence type="ECO:0000256" key="9">
    <source>
        <dbReference type="SAM" id="Phobius"/>
    </source>
</evidence>
<sequence length="171" mass="18866">MQKTLKLFDYLEEGLIFICLAFMTVMNFINVISRYCFTNSFSFTEEITVITFVWLSMLGIAAGFRRVAHLGMSYFVELAPKKTQAYMALFSMVCSLTMIVFMVIEGVTMVDNQIMLGAKTAALEIPLAFQGLAMPVGGVFIGLRALQAGFSEYKRISAEARSGVNGAAACR</sequence>
<dbReference type="InterPro" id="IPR055348">
    <property type="entry name" value="DctQ"/>
</dbReference>
<evidence type="ECO:0000313" key="11">
    <source>
        <dbReference type="EMBL" id="SBV91416.1"/>
    </source>
</evidence>
<proteinExistence type="inferred from homology"/>
<feature type="transmembrane region" description="Helical" evidence="9">
    <location>
        <begin position="127"/>
        <end position="146"/>
    </location>
</feature>
<feature type="transmembrane region" description="Helical" evidence="9">
    <location>
        <begin position="85"/>
        <end position="107"/>
    </location>
</feature>
<evidence type="ECO:0000256" key="8">
    <source>
        <dbReference type="ARBA" id="ARBA00038436"/>
    </source>
</evidence>